<protein>
    <submittedName>
        <fullName evidence="1">Uncharacterized protein</fullName>
    </submittedName>
</protein>
<dbReference type="OrthoDB" id="5102807at2759"/>
<proteinExistence type="predicted"/>
<gene>
    <name evidence="1" type="ORF">FNYG_04548</name>
</gene>
<accession>A0A2K0WJA6</accession>
<comment type="caution">
    <text evidence="1">The sequence shown here is derived from an EMBL/GenBank/DDBJ whole genome shotgun (WGS) entry which is preliminary data.</text>
</comment>
<sequence>MSLLTSLALTHADLIRLKEENQANRVRYDELRDAIIGSTDGNLTPTQVLAKMEELGRVEVDQLRVWRG</sequence>
<evidence type="ECO:0000313" key="1">
    <source>
        <dbReference type="EMBL" id="PNP82359.1"/>
    </source>
</evidence>
<reference evidence="1 2" key="1">
    <citation type="submission" date="2017-06" db="EMBL/GenBank/DDBJ databases">
        <title>Genome of Fusarium nygamai isolate CS10214.</title>
        <authorList>
            <person name="Gardiner D.M."/>
            <person name="Obanor F."/>
            <person name="Kazan K."/>
        </authorList>
    </citation>
    <scope>NUCLEOTIDE SEQUENCE [LARGE SCALE GENOMIC DNA]</scope>
    <source>
        <strain evidence="1 2">CS10214</strain>
    </source>
</reference>
<dbReference type="EMBL" id="MTQA01000060">
    <property type="protein sequence ID" value="PNP82359.1"/>
    <property type="molecule type" value="Genomic_DNA"/>
</dbReference>
<dbReference type="AlphaFoldDB" id="A0A2K0WJA6"/>
<organism evidence="1 2">
    <name type="scientific">Gibberella nygamai</name>
    <name type="common">Bean root rot disease fungus</name>
    <name type="synonym">Fusarium nygamai</name>
    <dbReference type="NCBI Taxonomy" id="42673"/>
    <lineage>
        <taxon>Eukaryota</taxon>
        <taxon>Fungi</taxon>
        <taxon>Dikarya</taxon>
        <taxon>Ascomycota</taxon>
        <taxon>Pezizomycotina</taxon>
        <taxon>Sordariomycetes</taxon>
        <taxon>Hypocreomycetidae</taxon>
        <taxon>Hypocreales</taxon>
        <taxon>Nectriaceae</taxon>
        <taxon>Fusarium</taxon>
        <taxon>Fusarium fujikuroi species complex</taxon>
    </lineage>
</organism>
<name>A0A2K0WJA6_GIBNY</name>
<evidence type="ECO:0000313" key="2">
    <source>
        <dbReference type="Proteomes" id="UP000236664"/>
    </source>
</evidence>
<dbReference type="Proteomes" id="UP000236664">
    <property type="component" value="Unassembled WGS sequence"/>
</dbReference>
<keyword evidence="2" id="KW-1185">Reference proteome</keyword>